<dbReference type="HOGENOM" id="CLU_043951_0_0_0"/>
<reference evidence="2 3" key="1">
    <citation type="journal article" date="2009" name="PLoS ONE">
        <title>Complete genome sequence of the aerobic CO-oxidizing thermophile Thermomicrobium roseum.</title>
        <authorList>
            <person name="Wu D."/>
            <person name="Raymond J."/>
            <person name="Wu M."/>
            <person name="Chatterji S."/>
            <person name="Ren Q."/>
            <person name="Graham J.E."/>
            <person name="Bryant D.A."/>
            <person name="Robb F."/>
            <person name="Colman A."/>
            <person name="Tallon L.J."/>
            <person name="Badger J.H."/>
            <person name="Madupu R."/>
            <person name="Ward N.L."/>
            <person name="Eisen J.A."/>
        </authorList>
    </citation>
    <scope>NUCLEOTIDE SEQUENCE [LARGE SCALE GENOMIC DNA]</scope>
    <source>
        <strain evidence="3">ATCC 27502 / DSM 5159 / P-2</strain>
        <plasmid evidence="2">unnamed</plasmid>
    </source>
</reference>
<organism evidence="2 3">
    <name type="scientific">Thermomicrobium roseum (strain ATCC 27502 / DSM 5159 / P-2)</name>
    <dbReference type="NCBI Taxonomy" id="309801"/>
    <lineage>
        <taxon>Bacteria</taxon>
        <taxon>Pseudomonadati</taxon>
        <taxon>Thermomicrobiota</taxon>
        <taxon>Thermomicrobia</taxon>
        <taxon>Thermomicrobiales</taxon>
        <taxon>Thermomicrobiaceae</taxon>
        <taxon>Thermomicrobium</taxon>
    </lineage>
</organism>
<sequence length="344" mass="39978">MITIDGQEVFVIDGHMHFWDGSPENWRNQWGEGWIKCFYDYHLALSPKEAVWPFEKFTKYSEDDLVRDLFLEGHVDMGIFNSTYLREFFKNGFNTHEQNYVLVEKYPDRFILCGSFDPRWGEAGLETFRRMVEQYPIRGLKLYTAEWYDGSRGWKLSDPMAYRYLELCRELGIKNIHVHKGPTVYPLSKDAFDVHDVDYAATDFPELNFIIEHVGLPRLDDFCWIAKQEKNVYAGLAVASAFIATRPRYFAEIMANLLYWVGEDKILFGSDYAIWTPKWIVEAFARFELPEDIKEEYGVDLTPQAKRKILGENAARLYGIDIAAQKAKLAQDPIGQLLAAQQAA</sequence>
<dbReference type="EMBL" id="CP001276">
    <property type="protein sequence ID" value="ACM07191.1"/>
    <property type="molecule type" value="Genomic_DNA"/>
</dbReference>
<protein>
    <submittedName>
        <fullName evidence="2">Amidohydrolase 2</fullName>
    </submittedName>
</protein>
<dbReference type="InterPro" id="IPR006680">
    <property type="entry name" value="Amidohydro-rel"/>
</dbReference>
<dbReference type="KEGG" id="tro:trd_A0538"/>
<dbReference type="CDD" id="cd01292">
    <property type="entry name" value="metallo-dependent_hydrolases"/>
    <property type="match status" value="1"/>
</dbReference>
<dbReference type="InterPro" id="IPR032466">
    <property type="entry name" value="Metal_Hydrolase"/>
</dbReference>
<evidence type="ECO:0000313" key="2">
    <source>
        <dbReference type="EMBL" id="ACM07191.1"/>
    </source>
</evidence>
<dbReference type="Proteomes" id="UP000000447">
    <property type="component" value="Plasmid unnamed"/>
</dbReference>
<dbReference type="OrthoDB" id="9777673at2"/>
<proteinExistence type="predicted"/>
<dbReference type="GO" id="GO:0016787">
    <property type="term" value="F:hydrolase activity"/>
    <property type="evidence" value="ECO:0007669"/>
    <property type="project" value="UniProtKB-KW"/>
</dbReference>
<feature type="domain" description="Amidohydrolase-related" evidence="1">
    <location>
        <begin position="12"/>
        <end position="320"/>
    </location>
</feature>
<dbReference type="eggNOG" id="COG2159">
    <property type="taxonomic scope" value="Bacteria"/>
</dbReference>
<evidence type="ECO:0000313" key="3">
    <source>
        <dbReference type="Proteomes" id="UP000000447"/>
    </source>
</evidence>
<dbReference type="RefSeq" id="WP_012643178.1">
    <property type="nucleotide sequence ID" value="NC_011961.1"/>
</dbReference>
<dbReference type="Pfam" id="PF04909">
    <property type="entry name" value="Amidohydro_2"/>
    <property type="match status" value="1"/>
</dbReference>
<keyword evidence="2" id="KW-0378">Hydrolase</keyword>
<evidence type="ECO:0000259" key="1">
    <source>
        <dbReference type="Pfam" id="PF04909"/>
    </source>
</evidence>
<accession>B9L424</accession>
<dbReference type="AlphaFoldDB" id="B9L424"/>
<geneLocation type="plasmid" evidence="3">
    <name>Tros</name>
</geneLocation>
<keyword evidence="2" id="KW-0614">Plasmid</keyword>
<keyword evidence="3" id="KW-1185">Reference proteome</keyword>
<name>B9L424_THERP</name>
<dbReference type="SUPFAM" id="SSF51556">
    <property type="entry name" value="Metallo-dependent hydrolases"/>
    <property type="match status" value="1"/>
</dbReference>
<gene>
    <name evidence="2" type="ordered locus">trd_A0538</name>
</gene>
<dbReference type="Gene3D" id="3.20.20.140">
    <property type="entry name" value="Metal-dependent hydrolases"/>
    <property type="match status" value="1"/>
</dbReference>
<dbReference type="PANTHER" id="PTHR42889:SF1">
    <property type="entry name" value="BLR3681 PROTEIN"/>
    <property type="match status" value="1"/>
</dbReference>
<dbReference type="PANTHER" id="PTHR42889">
    <property type="entry name" value="BLR3681 PROTEIN"/>
    <property type="match status" value="1"/>
</dbReference>